<dbReference type="Gene3D" id="1.25.40.10">
    <property type="entry name" value="Tetratricopeptide repeat domain"/>
    <property type="match status" value="1"/>
</dbReference>
<dbReference type="AlphaFoldDB" id="A0A7S3HDU9"/>
<sequence>MDAEEFILSLKCFGLSGDAESALNYYKAVVASRPELQNVQSVHALLISVKGSKPIALEAIELYHAALLDTTHFPTLRSETAVATTVLATYVSLSPHYTNPQQLDQAVALANMLAEAGVSPDAGFYSRLIDVYSVHNNYPHAKQVYTDFIASDPDVNNAIETSMLRAAFAAGEYADCMAVYQRLISGETSSLTDKNVEILLRMSNHAGMNDLTLDVLKRWHAQGGALTWRMCSEILKAGLDTAMLKHLSEGASKPARGQPPTAQEIQAKQSLTPAERQAMRSAKRRFNDDMFTYVYHTVTLVKQSLFQGKNRALYKSFHAVAEEYEPRRSNGPNGSVPLDVLTRVAALVIEKSTMGLEMLLDRIELPSEVFPSQDARKKAHVMFVHSLARDLVVLNRWRELQALTVRVESYRHASDALRYTPAERAYVEVCTVACLLRDARDDLAAHALSTRLVACFSACTTSEETHDTVLSILQALDAVNGGRIVHSELAQVLAQCVPRLNHAAAHDLVTEALLSAVVPHAVAMYLCALAEGVNATAGSTRGPAFQLSEKEIDLIEVVLRAPHDAKDASNVEKARKFMQKLCPPPAGV</sequence>
<evidence type="ECO:0000313" key="2">
    <source>
        <dbReference type="EMBL" id="CAE0292110.1"/>
    </source>
</evidence>
<dbReference type="EMBL" id="HBIC01040861">
    <property type="protein sequence ID" value="CAE0292110.1"/>
    <property type="molecule type" value="Transcribed_RNA"/>
</dbReference>
<gene>
    <name evidence="2" type="ORF">SELO1098_LOCUS20956</name>
</gene>
<feature type="compositionally biased region" description="Polar residues" evidence="1">
    <location>
        <begin position="260"/>
        <end position="272"/>
    </location>
</feature>
<proteinExistence type="predicted"/>
<reference evidence="2" key="1">
    <citation type="submission" date="2021-01" db="EMBL/GenBank/DDBJ databases">
        <authorList>
            <person name="Corre E."/>
            <person name="Pelletier E."/>
            <person name="Niang G."/>
            <person name="Scheremetjew M."/>
            <person name="Finn R."/>
            <person name="Kale V."/>
            <person name="Holt S."/>
            <person name="Cochrane G."/>
            <person name="Meng A."/>
            <person name="Brown T."/>
            <person name="Cohen L."/>
        </authorList>
    </citation>
    <scope>NUCLEOTIDE SEQUENCE</scope>
    <source>
        <strain evidence="2">CCAP 955/1</strain>
    </source>
</reference>
<organism evidence="2">
    <name type="scientific">Spumella elongata</name>
    <dbReference type="NCBI Taxonomy" id="89044"/>
    <lineage>
        <taxon>Eukaryota</taxon>
        <taxon>Sar</taxon>
        <taxon>Stramenopiles</taxon>
        <taxon>Ochrophyta</taxon>
        <taxon>Chrysophyceae</taxon>
        <taxon>Chromulinales</taxon>
        <taxon>Chromulinaceae</taxon>
        <taxon>Spumella</taxon>
    </lineage>
</organism>
<dbReference type="InterPro" id="IPR011990">
    <property type="entry name" value="TPR-like_helical_dom_sf"/>
</dbReference>
<protein>
    <submittedName>
        <fullName evidence="2">Uncharacterized protein</fullName>
    </submittedName>
</protein>
<name>A0A7S3HDU9_9STRA</name>
<accession>A0A7S3HDU9</accession>
<feature type="region of interest" description="Disordered" evidence="1">
    <location>
        <begin position="251"/>
        <end position="274"/>
    </location>
</feature>
<evidence type="ECO:0000256" key="1">
    <source>
        <dbReference type="SAM" id="MobiDB-lite"/>
    </source>
</evidence>